<accession>A0ABT7L579</accession>
<dbReference type="InterPro" id="IPR013216">
    <property type="entry name" value="Methyltransf_11"/>
</dbReference>
<feature type="domain" description="Methyltransferase type 11" evidence="5">
    <location>
        <begin position="41"/>
        <end position="135"/>
    </location>
</feature>
<reference evidence="6 7" key="1">
    <citation type="submission" date="2023-06" db="EMBL/GenBank/DDBJ databases">
        <title>Aquibacillus rhizosphaerae LR5S19.</title>
        <authorList>
            <person name="Sun J.-Q."/>
        </authorList>
    </citation>
    <scope>NUCLEOTIDE SEQUENCE [LARGE SCALE GENOMIC DNA]</scope>
    <source>
        <strain evidence="6 7">LR5S19</strain>
    </source>
</reference>
<evidence type="ECO:0000256" key="3">
    <source>
        <dbReference type="ARBA" id="ARBA00022679"/>
    </source>
</evidence>
<comment type="caution">
    <text evidence="6">The sequence shown here is derived from an EMBL/GenBank/DDBJ whole genome shotgun (WGS) entry which is preliminary data.</text>
</comment>
<evidence type="ECO:0000256" key="1">
    <source>
        <dbReference type="ARBA" id="ARBA00005189"/>
    </source>
</evidence>
<name>A0ABT7L579_9BACI</name>
<protein>
    <submittedName>
        <fullName evidence="6">Class I SAM-dependent methyltransferase</fullName>
        <ecNumber evidence="6">2.1.-.-</ecNumber>
    </submittedName>
</protein>
<dbReference type="GO" id="GO:0032259">
    <property type="term" value="P:methylation"/>
    <property type="evidence" value="ECO:0007669"/>
    <property type="project" value="UniProtKB-KW"/>
</dbReference>
<gene>
    <name evidence="6" type="ORF">QQS35_11230</name>
</gene>
<evidence type="ECO:0000313" key="7">
    <source>
        <dbReference type="Proteomes" id="UP001235343"/>
    </source>
</evidence>
<dbReference type="EMBL" id="JASTZU010000036">
    <property type="protein sequence ID" value="MDL4841023.1"/>
    <property type="molecule type" value="Genomic_DNA"/>
</dbReference>
<proteinExistence type="predicted"/>
<evidence type="ECO:0000259" key="5">
    <source>
        <dbReference type="Pfam" id="PF08241"/>
    </source>
</evidence>
<keyword evidence="2 6" id="KW-0489">Methyltransferase</keyword>
<evidence type="ECO:0000256" key="2">
    <source>
        <dbReference type="ARBA" id="ARBA00022603"/>
    </source>
</evidence>
<dbReference type="InterPro" id="IPR029063">
    <property type="entry name" value="SAM-dependent_MTases_sf"/>
</dbReference>
<dbReference type="SUPFAM" id="SSF53335">
    <property type="entry name" value="S-adenosyl-L-methionine-dependent methyltransferases"/>
    <property type="match status" value="1"/>
</dbReference>
<evidence type="ECO:0000256" key="4">
    <source>
        <dbReference type="ARBA" id="ARBA00025707"/>
    </source>
</evidence>
<dbReference type="PANTHER" id="PTHR44307">
    <property type="entry name" value="PHOSPHOETHANOLAMINE METHYLTRANSFERASE"/>
    <property type="match status" value="1"/>
</dbReference>
<dbReference type="GO" id="GO:0008168">
    <property type="term" value="F:methyltransferase activity"/>
    <property type="evidence" value="ECO:0007669"/>
    <property type="project" value="UniProtKB-KW"/>
</dbReference>
<dbReference type="Gene3D" id="3.40.50.150">
    <property type="entry name" value="Vaccinia Virus protein VP39"/>
    <property type="match status" value="1"/>
</dbReference>
<dbReference type="PANTHER" id="PTHR44307:SF2">
    <property type="entry name" value="PHOSPHOETHANOLAMINE METHYLTRANSFERASE ISOFORM X1"/>
    <property type="match status" value="1"/>
</dbReference>
<sequence>MKMNYTNFLASMGVGSAHPGGLKITEHWLKKVNLNQTSKVLDVGCGTGQTIHFISNEYDCDITGIDSNTEMISKAKHRCNQQQAVKLLKASADTLPFNSQTFDLIISESVTSFTNISDSLKEYTRVLNKKGTLILLEMTREAKLCQQSLDEIKQFYGIMEVLSEEEWIEKLANSGFNSIQTEVVTSSTSAKNDFNMSEYVNEDYFDMMAEHYKMNQKYSDKLGARIYYCQ</sequence>
<evidence type="ECO:0000313" key="6">
    <source>
        <dbReference type="EMBL" id="MDL4841023.1"/>
    </source>
</evidence>
<dbReference type="Pfam" id="PF08241">
    <property type="entry name" value="Methyltransf_11"/>
    <property type="match status" value="1"/>
</dbReference>
<dbReference type="Proteomes" id="UP001235343">
    <property type="component" value="Unassembled WGS sequence"/>
</dbReference>
<keyword evidence="3 6" id="KW-0808">Transferase</keyword>
<comment type="pathway">
    <text evidence="1">Lipid metabolism.</text>
</comment>
<keyword evidence="7" id="KW-1185">Reference proteome</keyword>
<comment type="pathway">
    <text evidence="4">Phospholipid metabolism.</text>
</comment>
<dbReference type="CDD" id="cd02440">
    <property type="entry name" value="AdoMet_MTases"/>
    <property type="match status" value="1"/>
</dbReference>
<dbReference type="RefSeq" id="WP_285932203.1">
    <property type="nucleotide sequence ID" value="NZ_JASTZU010000036.1"/>
</dbReference>
<organism evidence="6 7">
    <name type="scientific">Aquibacillus rhizosphaerae</name>
    <dbReference type="NCBI Taxonomy" id="3051431"/>
    <lineage>
        <taxon>Bacteria</taxon>
        <taxon>Bacillati</taxon>
        <taxon>Bacillota</taxon>
        <taxon>Bacilli</taxon>
        <taxon>Bacillales</taxon>
        <taxon>Bacillaceae</taxon>
        <taxon>Aquibacillus</taxon>
    </lineage>
</organism>
<dbReference type="EC" id="2.1.-.-" evidence="6"/>